<sequence length="87" mass="9686">MPRYSQEYPIFLEKIKYTSSLYTYTYKVGHVSSFLELNLAHRSKSLNRSPPAPCPRTTPSLSRGTHARGGAEAERSTCRTAASPPNP</sequence>
<dbReference type="Proteomes" id="UP000243499">
    <property type="component" value="Chromosome 1"/>
</dbReference>
<reference evidence="2" key="1">
    <citation type="submission" date="2018-04" db="EMBL/GenBank/DDBJ databases">
        <title>WGS assembly of Panicum hallii.</title>
        <authorList>
            <person name="Lovell J."/>
            <person name="Jenkins J."/>
            <person name="Lowry D."/>
            <person name="Mamidi S."/>
            <person name="Sreedasyam A."/>
            <person name="Weng X."/>
            <person name="Barry K."/>
            <person name="Bonette J."/>
            <person name="Campitelli B."/>
            <person name="Daum C."/>
            <person name="Gordon S."/>
            <person name="Gould B."/>
            <person name="Lipzen A."/>
            <person name="Macqueen A."/>
            <person name="Palacio-Mejia J."/>
            <person name="Plott C."/>
            <person name="Shakirov E."/>
            <person name="Shu S."/>
            <person name="Yoshinaga Y."/>
            <person name="Zane M."/>
            <person name="Rokhsar D."/>
            <person name="Grimwood J."/>
            <person name="Schmutz J."/>
            <person name="Juenger T."/>
        </authorList>
    </citation>
    <scope>NUCLEOTIDE SEQUENCE [LARGE SCALE GENOMIC DNA]</scope>
    <source>
        <strain evidence="2">FIL2</strain>
    </source>
</reference>
<gene>
    <name evidence="2" type="ORF">PAHAL_1G401900</name>
</gene>
<proteinExistence type="predicted"/>
<evidence type="ECO:0000313" key="2">
    <source>
        <dbReference type="EMBL" id="PVH66992.1"/>
    </source>
</evidence>
<evidence type="ECO:0000256" key="1">
    <source>
        <dbReference type="SAM" id="MobiDB-lite"/>
    </source>
</evidence>
<dbReference type="AlphaFoldDB" id="A0A2T8KXW3"/>
<protein>
    <submittedName>
        <fullName evidence="2">Uncharacterized protein</fullName>
    </submittedName>
</protein>
<accession>A0A2T8KXW3</accession>
<dbReference type="EMBL" id="CM008046">
    <property type="protein sequence ID" value="PVH66992.1"/>
    <property type="molecule type" value="Genomic_DNA"/>
</dbReference>
<name>A0A2T8KXW3_9POAL</name>
<organism evidence="2">
    <name type="scientific">Panicum hallii</name>
    <dbReference type="NCBI Taxonomy" id="206008"/>
    <lineage>
        <taxon>Eukaryota</taxon>
        <taxon>Viridiplantae</taxon>
        <taxon>Streptophyta</taxon>
        <taxon>Embryophyta</taxon>
        <taxon>Tracheophyta</taxon>
        <taxon>Spermatophyta</taxon>
        <taxon>Magnoliopsida</taxon>
        <taxon>Liliopsida</taxon>
        <taxon>Poales</taxon>
        <taxon>Poaceae</taxon>
        <taxon>PACMAD clade</taxon>
        <taxon>Panicoideae</taxon>
        <taxon>Panicodae</taxon>
        <taxon>Paniceae</taxon>
        <taxon>Panicinae</taxon>
        <taxon>Panicum</taxon>
        <taxon>Panicum sect. Panicum</taxon>
    </lineage>
</organism>
<dbReference type="Gramene" id="PVH66992">
    <property type="protein sequence ID" value="PVH66992"/>
    <property type="gene ID" value="PAHAL_1G401900"/>
</dbReference>
<feature type="region of interest" description="Disordered" evidence="1">
    <location>
        <begin position="44"/>
        <end position="87"/>
    </location>
</feature>